<dbReference type="Proteomes" id="UP001164726">
    <property type="component" value="Chromosome"/>
</dbReference>
<evidence type="ECO:0000313" key="3">
    <source>
        <dbReference type="EMBL" id="WAA11452.1"/>
    </source>
</evidence>
<protein>
    <submittedName>
        <fullName evidence="3">SAM-dependent methyltransferase</fullName>
        <ecNumber evidence="3">2.1.1.-</ecNumber>
    </submittedName>
</protein>
<keyword evidence="4" id="KW-1185">Reference proteome</keyword>
<evidence type="ECO:0000256" key="2">
    <source>
        <dbReference type="ARBA" id="ARBA00022679"/>
    </source>
</evidence>
<evidence type="ECO:0000313" key="4">
    <source>
        <dbReference type="Proteomes" id="UP001164726"/>
    </source>
</evidence>
<dbReference type="RefSeq" id="WP_275419563.1">
    <property type="nucleotide sequence ID" value="NZ_CP106877.1"/>
</dbReference>
<dbReference type="PANTHER" id="PTHR12049">
    <property type="entry name" value="PROTEIN ARGININE METHYLTRANSFERASE NDUFAF7, MITOCHONDRIAL"/>
    <property type="match status" value="1"/>
</dbReference>
<organism evidence="3 4">
    <name type="scientific">Fervidibacillus halotolerans</name>
    <dbReference type="NCBI Taxonomy" id="2980027"/>
    <lineage>
        <taxon>Bacteria</taxon>
        <taxon>Bacillati</taxon>
        <taxon>Bacillota</taxon>
        <taxon>Bacilli</taxon>
        <taxon>Bacillales</taxon>
        <taxon>Bacillaceae</taxon>
        <taxon>Fervidibacillus</taxon>
    </lineage>
</organism>
<accession>A0A9E8LXW5</accession>
<sequence length="365" mass="43460">MGQVDDQREDWMKGRWMGPMVSYEQWIEDKLYHPKNGYYMTKKEKIGKRADFYTAAEFFPIFATLMANYFIQKVEENRLPPIFCEIGSGTGKFMVHFVTHCKKRAPHFFKDFQYISVEKSPYHRQLQRSLVQDDQVLILEDLEHLEPFEGMMFMNEFFDALPVHVIEKRGNTIFEIWVSSEGGKVSEQKLPLQNERIIRYLKRFPNFTIQDGHRVEIPLRMEEMYRKLAERLKRGYMIIIDYGYTFFELNRANLKNGSLRAYRNHRLIKLPSVMNDIDITSHIHFDALMEWGRELGLQTVEFLTQREFLIKIGIFDALVDHEDRTPFSKRWKRNAALRSLISEEGMGELFHVIVQKKTGMRMLDV</sequence>
<dbReference type="GO" id="GO:0035243">
    <property type="term" value="F:protein-arginine omega-N symmetric methyltransferase activity"/>
    <property type="evidence" value="ECO:0007669"/>
    <property type="project" value="TreeGrafter"/>
</dbReference>
<proteinExistence type="predicted"/>
<evidence type="ECO:0000256" key="1">
    <source>
        <dbReference type="ARBA" id="ARBA00022603"/>
    </source>
</evidence>
<gene>
    <name evidence="3" type="ORF">OE105_07345</name>
</gene>
<dbReference type="Pfam" id="PF02636">
    <property type="entry name" value="Methyltransf_28"/>
    <property type="match status" value="1"/>
</dbReference>
<dbReference type="SUPFAM" id="SSF53335">
    <property type="entry name" value="S-adenosyl-L-methionine-dependent methyltransferases"/>
    <property type="match status" value="1"/>
</dbReference>
<dbReference type="Gene3D" id="3.40.50.12710">
    <property type="match status" value="1"/>
</dbReference>
<dbReference type="AlphaFoldDB" id="A0A9E8LXW5"/>
<reference evidence="3" key="1">
    <citation type="submission" date="2022-09" db="EMBL/GenBank/DDBJ databases">
        <title>Complete Genomes of Fervidibacillus albus and Fervidibacillus halotolerans isolated from tidal flat sediments.</title>
        <authorList>
            <person name="Kwon K.K."/>
            <person name="Yang S.-H."/>
            <person name="Park M.J."/>
            <person name="Oh H.-M."/>
        </authorList>
    </citation>
    <scope>NUCLEOTIDE SEQUENCE</scope>
    <source>
        <strain evidence="3">MEBiC13594</strain>
    </source>
</reference>
<dbReference type="PANTHER" id="PTHR12049:SF7">
    <property type="entry name" value="PROTEIN ARGININE METHYLTRANSFERASE NDUFAF7, MITOCHONDRIAL"/>
    <property type="match status" value="1"/>
</dbReference>
<name>A0A9E8LXW5_9BACI</name>
<keyword evidence="1 3" id="KW-0489">Methyltransferase</keyword>
<keyword evidence="2 3" id="KW-0808">Transferase</keyword>
<dbReference type="KEGG" id="fhl:OE105_07345"/>
<dbReference type="EMBL" id="CP106877">
    <property type="protein sequence ID" value="WAA11452.1"/>
    <property type="molecule type" value="Genomic_DNA"/>
</dbReference>
<dbReference type="GO" id="GO:0032259">
    <property type="term" value="P:methylation"/>
    <property type="evidence" value="ECO:0007669"/>
    <property type="project" value="UniProtKB-KW"/>
</dbReference>
<dbReference type="InterPro" id="IPR038375">
    <property type="entry name" value="NDUFAF7_sf"/>
</dbReference>
<dbReference type="EC" id="2.1.1.-" evidence="3"/>
<dbReference type="InterPro" id="IPR029063">
    <property type="entry name" value="SAM-dependent_MTases_sf"/>
</dbReference>
<dbReference type="InterPro" id="IPR003788">
    <property type="entry name" value="NDUFAF7"/>
</dbReference>